<dbReference type="PANTHER" id="PTHR13061:SF56">
    <property type="entry name" value="PROTEIN YRDA"/>
    <property type="match status" value="1"/>
</dbReference>
<dbReference type="InterPro" id="IPR011004">
    <property type="entry name" value="Trimer_LpxA-like_sf"/>
</dbReference>
<evidence type="ECO:0000313" key="2">
    <source>
        <dbReference type="Proteomes" id="UP000463939"/>
    </source>
</evidence>
<dbReference type="Proteomes" id="UP000463939">
    <property type="component" value="Chromosome"/>
</dbReference>
<keyword evidence="2" id="KW-1185">Reference proteome</keyword>
<dbReference type="InterPro" id="IPR050484">
    <property type="entry name" value="Transf_Hexapept/Carb_Anhydrase"/>
</dbReference>
<dbReference type="SUPFAM" id="SSF51161">
    <property type="entry name" value="Trimeric LpxA-like enzymes"/>
    <property type="match status" value="1"/>
</dbReference>
<dbReference type="EMBL" id="AP021881">
    <property type="protein sequence ID" value="BBO99446.1"/>
    <property type="molecule type" value="Genomic_DNA"/>
</dbReference>
<dbReference type="KEGG" id="sniv:SFSGTM_01550"/>
<reference evidence="2" key="1">
    <citation type="submission" date="2019-11" db="EMBL/GenBank/DDBJ databases">
        <title>Isolation and characterization of a novel species in the genus Sulfuriferula.</title>
        <authorList>
            <person name="Mochizuki J."/>
            <person name="Kojima H."/>
            <person name="Fukui M."/>
        </authorList>
    </citation>
    <scope>NUCLEOTIDE SEQUENCE [LARGE SCALE GENOMIC DNA]</scope>
    <source>
        <strain evidence="2">SGTM</strain>
    </source>
</reference>
<protein>
    <submittedName>
        <fullName evidence="1">Gamma carbonic anhydrase family protein</fullName>
    </submittedName>
</protein>
<dbReference type="CDD" id="cd04645">
    <property type="entry name" value="LbH_gamma_CA_like"/>
    <property type="match status" value="1"/>
</dbReference>
<evidence type="ECO:0000313" key="1">
    <source>
        <dbReference type="EMBL" id="BBO99446.1"/>
    </source>
</evidence>
<dbReference type="RefSeq" id="WP_434784336.1">
    <property type="nucleotide sequence ID" value="NZ_AP021881.1"/>
</dbReference>
<dbReference type="Pfam" id="PF00132">
    <property type="entry name" value="Hexapep"/>
    <property type="match status" value="1"/>
</dbReference>
<dbReference type="PANTHER" id="PTHR13061">
    <property type="entry name" value="DYNACTIN SUBUNIT P25"/>
    <property type="match status" value="1"/>
</dbReference>
<accession>A0A809SBU8</accession>
<sequence length="183" mass="20009">MSTHSKNIEAYIQHFPEISASSWVHHSANVIGRVKIADHSSIWCGAVIRGDVNHINIGHHTNIQDLSVLHVSHPTTIKSDGSPLNIGNYVTVGHNVILHGCNIQDECLIGMGSLIMDDAIVERNVIVGAGSLVSEGKILESGFLYLGRPAKKIRALTPEEIAYFKKSADYYTALSLNYINPRT</sequence>
<gene>
    <name evidence="1" type="ORF">SFSGTM_01550</name>
</gene>
<dbReference type="AlphaFoldDB" id="A0A809SBU8"/>
<dbReference type="Gene3D" id="2.160.10.10">
    <property type="entry name" value="Hexapeptide repeat proteins"/>
    <property type="match status" value="1"/>
</dbReference>
<dbReference type="InterPro" id="IPR001451">
    <property type="entry name" value="Hexapep"/>
</dbReference>
<proteinExistence type="predicted"/>
<organism evidence="1 2">
    <name type="scientific">Sulfuriferula nivalis</name>
    <dbReference type="NCBI Taxonomy" id="2675298"/>
    <lineage>
        <taxon>Bacteria</taxon>
        <taxon>Pseudomonadati</taxon>
        <taxon>Pseudomonadota</taxon>
        <taxon>Betaproteobacteria</taxon>
        <taxon>Nitrosomonadales</taxon>
        <taxon>Sulfuricellaceae</taxon>
        <taxon>Sulfuriferula</taxon>
    </lineage>
</organism>
<name>A0A809SBU8_9PROT</name>
<dbReference type="InterPro" id="IPR047324">
    <property type="entry name" value="LbH_gamma_CA-like"/>
</dbReference>